<evidence type="ECO:0000313" key="2">
    <source>
        <dbReference type="EMBL" id="KAJ7017719.1"/>
    </source>
</evidence>
<keyword evidence="3" id="KW-1185">Reference proteome</keyword>
<proteinExistence type="predicted"/>
<feature type="region of interest" description="Disordered" evidence="1">
    <location>
        <begin position="30"/>
        <end position="53"/>
    </location>
</feature>
<dbReference type="AlphaFoldDB" id="A0AAD6RYE1"/>
<reference evidence="2" key="1">
    <citation type="submission" date="2023-03" db="EMBL/GenBank/DDBJ databases">
        <title>Massive genome expansion in bonnet fungi (Mycena s.s.) driven by repeated elements and novel gene families across ecological guilds.</title>
        <authorList>
            <consortium name="Lawrence Berkeley National Laboratory"/>
            <person name="Harder C.B."/>
            <person name="Miyauchi S."/>
            <person name="Viragh M."/>
            <person name="Kuo A."/>
            <person name="Thoen E."/>
            <person name="Andreopoulos B."/>
            <person name="Lu D."/>
            <person name="Skrede I."/>
            <person name="Drula E."/>
            <person name="Henrissat B."/>
            <person name="Morin E."/>
            <person name="Kohler A."/>
            <person name="Barry K."/>
            <person name="LaButti K."/>
            <person name="Morin E."/>
            <person name="Salamov A."/>
            <person name="Lipzen A."/>
            <person name="Mereny Z."/>
            <person name="Hegedus B."/>
            <person name="Baldrian P."/>
            <person name="Stursova M."/>
            <person name="Weitz H."/>
            <person name="Taylor A."/>
            <person name="Grigoriev I.V."/>
            <person name="Nagy L.G."/>
            <person name="Martin F."/>
            <person name="Kauserud H."/>
        </authorList>
    </citation>
    <scope>NUCLEOTIDE SEQUENCE</scope>
    <source>
        <strain evidence="2">CBHHK200</strain>
    </source>
</reference>
<evidence type="ECO:0000313" key="3">
    <source>
        <dbReference type="Proteomes" id="UP001218188"/>
    </source>
</evidence>
<protein>
    <submittedName>
        <fullName evidence="2">Uncharacterized protein</fullName>
    </submittedName>
</protein>
<dbReference type="EMBL" id="JARJCM010000385">
    <property type="protein sequence ID" value="KAJ7017719.1"/>
    <property type="molecule type" value="Genomic_DNA"/>
</dbReference>
<comment type="caution">
    <text evidence="2">The sequence shown here is derived from an EMBL/GenBank/DDBJ whole genome shotgun (WGS) entry which is preliminary data.</text>
</comment>
<sequence>MSDDSFMPSSEGNSDGLGVTWCLSQAHQPIYDDRKRQRRAERRDKEEKENLKRLKLEPDTEQFIKQEPLSPCVTPRPTALKANERLLEQYGAALNSDMGENTFVEKLIEEHGTPSRNAPPVRALLPVRGRSPVRDETDLDLLRMRCLDAEAERDDALEARDETEESMRLVLMELDEVRLALQQVTGERDVALAKQKEWEKASRSAHHLVSLASEVGCARTW</sequence>
<dbReference type="Proteomes" id="UP001218188">
    <property type="component" value="Unassembled WGS sequence"/>
</dbReference>
<gene>
    <name evidence="2" type="ORF">C8F04DRAFT_1243863</name>
</gene>
<accession>A0AAD6RYE1</accession>
<organism evidence="2 3">
    <name type="scientific">Mycena alexandri</name>
    <dbReference type="NCBI Taxonomy" id="1745969"/>
    <lineage>
        <taxon>Eukaryota</taxon>
        <taxon>Fungi</taxon>
        <taxon>Dikarya</taxon>
        <taxon>Basidiomycota</taxon>
        <taxon>Agaricomycotina</taxon>
        <taxon>Agaricomycetes</taxon>
        <taxon>Agaricomycetidae</taxon>
        <taxon>Agaricales</taxon>
        <taxon>Marasmiineae</taxon>
        <taxon>Mycenaceae</taxon>
        <taxon>Mycena</taxon>
    </lineage>
</organism>
<name>A0AAD6RYE1_9AGAR</name>
<evidence type="ECO:0000256" key="1">
    <source>
        <dbReference type="SAM" id="MobiDB-lite"/>
    </source>
</evidence>